<evidence type="ECO:0000313" key="2">
    <source>
        <dbReference type="Proteomes" id="UP001140560"/>
    </source>
</evidence>
<proteinExistence type="predicted"/>
<protein>
    <submittedName>
        <fullName evidence="1">Uncharacterized protein</fullName>
    </submittedName>
</protein>
<dbReference type="Proteomes" id="UP001140560">
    <property type="component" value="Unassembled WGS sequence"/>
</dbReference>
<gene>
    <name evidence="1" type="ORF">N0V83_002954</name>
</gene>
<reference evidence="1" key="1">
    <citation type="submission" date="2022-10" db="EMBL/GenBank/DDBJ databases">
        <title>Tapping the CABI collections for fungal endophytes: first genome assemblies for Collariella, Neodidymelliopsis, Ascochyta clinopodiicola, Didymella pomorum, Didymosphaeria variabile, Neocosmospora piperis and Neocucurbitaria cava.</title>
        <authorList>
            <person name="Hill R."/>
        </authorList>
    </citation>
    <scope>NUCLEOTIDE SEQUENCE</scope>
    <source>
        <strain evidence="1">IMI 356814</strain>
    </source>
</reference>
<comment type="caution">
    <text evidence="1">The sequence shown here is derived from an EMBL/GenBank/DDBJ whole genome shotgun (WGS) entry which is preliminary data.</text>
</comment>
<name>A0A9W8YEN8_9PLEO</name>
<dbReference type="OrthoDB" id="3781946at2759"/>
<keyword evidence="2" id="KW-1185">Reference proteome</keyword>
<sequence length="497" mass="58603">MPTTLVQASQFDYQDPFFNDSDKIWSTEHIEEHPFVQKIREGVLQYRLQSASHFEVQIDVHQTRSSAYAGRSTKLKPSFKIEILFHDFNARRLLRICRLKPQQGSCTIREDVVGNIQVRDDDRYISLYEFLDTHFPTWPQAVKAETLHAWWNENGKTFDWTGLPTELKERIIKFCMHRSLVTRHTYDIRYYPRKREPRRSGPYEVADQLGRWSSLLGVSRQVRAITLRLCFVGHSRIYCQGLSIRAYSRLGLKDIVKRLGACYQLLEPNSLPLDDNARALAATHQKYPKIFPELRQYATLWHGVRRVSLQMDFLEYFHFFKVRVGGFEKFWRLNYVDYEVFEQLPHLNEINIKLPRLSGRLEDKSTQPGPPLFYEDFVCPRVLDQFIYEQAAKILAPYRKVKMYGFIDNTEALRFKALLEDAIQTLKFTSQELRELYMEDGGGIVLEEIVIPGVHISETEDRQTSIQRPVEYQREFWPPKCRCAVRCRKVILGDQDN</sequence>
<organism evidence="1 2">
    <name type="scientific">Neocucurbitaria cava</name>
    <dbReference type="NCBI Taxonomy" id="798079"/>
    <lineage>
        <taxon>Eukaryota</taxon>
        <taxon>Fungi</taxon>
        <taxon>Dikarya</taxon>
        <taxon>Ascomycota</taxon>
        <taxon>Pezizomycotina</taxon>
        <taxon>Dothideomycetes</taxon>
        <taxon>Pleosporomycetidae</taxon>
        <taxon>Pleosporales</taxon>
        <taxon>Pleosporineae</taxon>
        <taxon>Cucurbitariaceae</taxon>
        <taxon>Neocucurbitaria</taxon>
    </lineage>
</organism>
<evidence type="ECO:0000313" key="1">
    <source>
        <dbReference type="EMBL" id="KAJ4374213.1"/>
    </source>
</evidence>
<dbReference type="AlphaFoldDB" id="A0A9W8YEN8"/>
<dbReference type="EMBL" id="JAPEUY010000004">
    <property type="protein sequence ID" value="KAJ4374213.1"/>
    <property type="molecule type" value="Genomic_DNA"/>
</dbReference>
<accession>A0A9W8YEN8</accession>